<keyword evidence="3" id="KW-1185">Reference proteome</keyword>
<dbReference type="Proteomes" id="UP001328107">
    <property type="component" value="Unassembled WGS sequence"/>
</dbReference>
<proteinExistence type="predicted"/>
<gene>
    <name evidence="1" type="ORF">PMAYCL1PPCAC_03168</name>
    <name evidence="2" type="ORF">PMAYCL1PPCAC_03169</name>
</gene>
<organism evidence="2 3">
    <name type="scientific">Pristionchus mayeri</name>
    <dbReference type="NCBI Taxonomy" id="1317129"/>
    <lineage>
        <taxon>Eukaryota</taxon>
        <taxon>Metazoa</taxon>
        <taxon>Ecdysozoa</taxon>
        <taxon>Nematoda</taxon>
        <taxon>Chromadorea</taxon>
        <taxon>Rhabditida</taxon>
        <taxon>Rhabditina</taxon>
        <taxon>Diplogasteromorpha</taxon>
        <taxon>Diplogasteroidea</taxon>
        <taxon>Neodiplogasteridae</taxon>
        <taxon>Pristionchus</taxon>
    </lineage>
</organism>
<evidence type="ECO:0000313" key="2">
    <source>
        <dbReference type="EMBL" id="GMR32974.1"/>
    </source>
</evidence>
<dbReference type="EMBL" id="BTRK01000001">
    <property type="protein sequence ID" value="GMR32974.1"/>
    <property type="molecule type" value="Genomic_DNA"/>
</dbReference>
<dbReference type="EMBL" id="BTRK01000001">
    <property type="protein sequence ID" value="GMR32973.1"/>
    <property type="molecule type" value="Genomic_DNA"/>
</dbReference>
<dbReference type="AlphaFoldDB" id="A0AAN5C8N5"/>
<comment type="caution">
    <text evidence="2">The sequence shown here is derived from an EMBL/GenBank/DDBJ whole genome shotgun (WGS) entry which is preliminary data.</text>
</comment>
<reference evidence="3" key="1">
    <citation type="submission" date="2022-10" db="EMBL/GenBank/DDBJ databases">
        <title>Genome assembly of Pristionchus species.</title>
        <authorList>
            <person name="Yoshida K."/>
            <person name="Sommer R.J."/>
        </authorList>
    </citation>
    <scope>NUCLEOTIDE SEQUENCE [LARGE SCALE GENOMIC DNA]</scope>
    <source>
        <strain evidence="1 3">RS5460</strain>
    </source>
</reference>
<reference evidence="2" key="2">
    <citation type="submission" date="2023-06" db="EMBL/GenBank/DDBJ databases">
        <title>Genome assembly of Pristionchus species.</title>
        <authorList>
            <person name="Yoshida K."/>
            <person name="Sommer R.J."/>
        </authorList>
    </citation>
    <scope>NUCLEOTIDE SEQUENCE</scope>
    <source>
        <strain evidence="2">RS5460</strain>
    </source>
</reference>
<feature type="non-terminal residue" evidence="2">
    <location>
        <position position="71"/>
    </location>
</feature>
<evidence type="ECO:0000313" key="3">
    <source>
        <dbReference type="Proteomes" id="UP001328107"/>
    </source>
</evidence>
<accession>A0AAN5C8N5</accession>
<protein>
    <submittedName>
        <fullName evidence="2">Uncharacterized protein</fullName>
    </submittedName>
</protein>
<feature type="non-terminal residue" evidence="2">
    <location>
        <position position="1"/>
    </location>
</feature>
<evidence type="ECO:0000313" key="1">
    <source>
        <dbReference type="EMBL" id="GMR32973.1"/>
    </source>
</evidence>
<name>A0AAN5C8N5_9BILA</name>
<sequence length="71" mass="8060">TRILCRRCAFTHSFPCTTRSSRGDCRSFPRAFLLTSVLISDCCCCSLVLDGRSSPAHRPLRIRRCLARDLQ</sequence>